<dbReference type="CDD" id="cd06262">
    <property type="entry name" value="metallo-hydrolase-like_MBL-fold"/>
    <property type="match status" value="1"/>
</dbReference>
<dbReference type="Pfam" id="PF13483">
    <property type="entry name" value="Lactamase_B_3"/>
    <property type="match status" value="1"/>
</dbReference>
<gene>
    <name evidence="2" type="ORF">SAMN04489834_1578</name>
</gene>
<organism evidence="2 3">
    <name type="scientific">Microterricola viridarii</name>
    <dbReference type="NCBI Taxonomy" id="412690"/>
    <lineage>
        <taxon>Bacteria</taxon>
        <taxon>Bacillati</taxon>
        <taxon>Actinomycetota</taxon>
        <taxon>Actinomycetes</taxon>
        <taxon>Micrococcales</taxon>
        <taxon>Microbacteriaceae</taxon>
        <taxon>Microterricola</taxon>
    </lineage>
</organism>
<dbReference type="Gene3D" id="3.60.15.10">
    <property type="entry name" value="Ribonuclease Z/Hydroxyacylglutathione hydrolase-like"/>
    <property type="match status" value="1"/>
</dbReference>
<dbReference type="InterPro" id="IPR050114">
    <property type="entry name" value="UPF0173_UPF0282_UlaG_hydrolase"/>
</dbReference>
<dbReference type="EMBL" id="LT629742">
    <property type="protein sequence ID" value="SDS49142.1"/>
    <property type="molecule type" value="Genomic_DNA"/>
</dbReference>
<evidence type="ECO:0000313" key="2">
    <source>
        <dbReference type="EMBL" id="SDS49142.1"/>
    </source>
</evidence>
<evidence type="ECO:0000259" key="1">
    <source>
        <dbReference type="SMART" id="SM00849"/>
    </source>
</evidence>
<evidence type="ECO:0000313" key="3">
    <source>
        <dbReference type="Proteomes" id="UP000181956"/>
    </source>
</evidence>
<sequence length="240" mass="25167">MGVIGGLAPIGRCVLRLGVTRCLLKGMRITKLEHAAVIIENAGETLIIDPGKFTRPIEPDASVVAVVITHLHDDHWTPEQLERIRAASPGVALFGPAGVVAAAAAAGIPVQPVAAGDSVVVGGFELRFFGGTHALIHRSIPLIDNVGVLVNGRFYYGGDSFDAPADTLVEVLAVPAAAPWMKLSEAMDYVEAVAPRHSFPTHEMLLSDAGKALSNARLAWSTEQAGGQFSPLTPGESIEI</sequence>
<dbReference type="STRING" id="412690.SAMN04489834_1578"/>
<reference evidence="3" key="1">
    <citation type="submission" date="2016-10" db="EMBL/GenBank/DDBJ databases">
        <authorList>
            <person name="Varghese N."/>
            <person name="Submissions S."/>
        </authorList>
    </citation>
    <scope>NUCLEOTIDE SEQUENCE [LARGE SCALE GENOMIC DNA]</scope>
    <source>
        <strain evidence="3">DSM 21772</strain>
    </source>
</reference>
<dbReference type="SMART" id="SM00849">
    <property type="entry name" value="Lactamase_B"/>
    <property type="match status" value="1"/>
</dbReference>
<dbReference type="InterPro" id="IPR036866">
    <property type="entry name" value="RibonucZ/Hydroxyglut_hydro"/>
</dbReference>
<accession>A0A1H1SMF1</accession>
<proteinExistence type="predicted"/>
<dbReference type="PANTHER" id="PTHR43546:SF3">
    <property type="entry name" value="UPF0173 METAL-DEPENDENT HYDROLASE MJ1163"/>
    <property type="match status" value="1"/>
</dbReference>
<dbReference type="InterPro" id="IPR001279">
    <property type="entry name" value="Metallo-B-lactamas"/>
</dbReference>
<name>A0A1H1SMF1_9MICO</name>
<keyword evidence="3" id="KW-1185">Reference proteome</keyword>
<dbReference type="AlphaFoldDB" id="A0A1H1SMF1"/>
<dbReference type="Proteomes" id="UP000181956">
    <property type="component" value="Chromosome I"/>
</dbReference>
<protein>
    <submittedName>
        <fullName evidence="2">L-ascorbate metabolism protein UlaG, beta-lactamase superfamily</fullName>
    </submittedName>
</protein>
<dbReference type="SUPFAM" id="SSF56281">
    <property type="entry name" value="Metallo-hydrolase/oxidoreductase"/>
    <property type="match status" value="1"/>
</dbReference>
<dbReference type="PANTHER" id="PTHR43546">
    <property type="entry name" value="UPF0173 METAL-DEPENDENT HYDROLASE MJ1163-RELATED"/>
    <property type="match status" value="1"/>
</dbReference>
<feature type="domain" description="Metallo-beta-lactamase" evidence="1">
    <location>
        <begin position="33"/>
        <end position="197"/>
    </location>
</feature>